<dbReference type="Proteomes" id="UP000178129">
    <property type="component" value="Unassembled WGS sequence"/>
</dbReference>
<keyword evidence="3" id="KW-1185">Reference proteome</keyword>
<feature type="region of interest" description="Disordered" evidence="1">
    <location>
        <begin position="423"/>
        <end position="451"/>
    </location>
</feature>
<feature type="compositionally biased region" description="Polar residues" evidence="1">
    <location>
        <begin position="51"/>
        <end position="62"/>
    </location>
</feature>
<feature type="region of interest" description="Disordered" evidence="1">
    <location>
        <begin position="509"/>
        <end position="530"/>
    </location>
</feature>
<dbReference type="STRING" id="914237.A0A1E1K2L0"/>
<accession>A0A1E1K2L0</accession>
<proteinExistence type="predicted"/>
<sequence length="802" mass="89102">MDVTSLLNANSIAVEQQRKEETDAEEGNLAVPTKLPSRNRTPWDAGGYSLPINSVSNPTTSPRAEEGQLRESQSTPTSPRHKFSDSRSSLSSWTSSLQSASHSRFSSMSTVGSALPSINLNDAHSSMPGQKPQALDFDFPSRMEGVQSSNPQSGGSISPTECLDALALVAENEMAEISKADSSDFERIQSVPGPRPSSPSDAILIKRASAIPSLRLDTGEQELNGMNLAQSHMHFLSAPHEHQHQSLTTKSHKRALSAPNFPASMGGFTMPQSLSMGPRAEPTPPSSLHPDRNSPTNIPHYVPPATPPQNNGEVPAPEHILCMYIPNCDTGSQLRKAISHIFGRNKMCTRLIPARVWVHYCRKHYQRSRYRNPKEYAKLQCDLVQTQIRRVHEWSVENAARGLPGVVQDWGLAIRKREQKRLDEINGSKKRNMASFENSDDDDGPDSRASNILPATAVPDWLLQQCGKGYSTQEILQIFNRLHTEILQDTMPCFPDIEILPNIVVDSDEPKSPKGYAKRNVVSGGHKRAQSLGVAAMRTGSQDDRRMSHPDVWNMGAHNPDFSPLQKKRRANGGMNEVEEYGFAPYPRSRIAERPLQRGPGQLAHRPAFPGINENGVEDRFQDIVYGQTPLAAPTPQRSNGQSMAAQLEMSNGRSARRPSHQRSQSDMGAFIYSREYSPSVAPSSAYGPQAGHYGHASYDQGYQPRRMELNQETRFDNMPQQFARRPDVNHDGRFNEMPQQFSHVQTHGRHQSMSMVPSASMYQPSAYYPQQPSVQYQGVPASQARPRVVESQDHDMYTGRR</sequence>
<feature type="compositionally biased region" description="Polar residues" evidence="1">
    <location>
        <begin position="1"/>
        <end position="14"/>
    </location>
</feature>
<feature type="compositionally biased region" description="Basic and acidic residues" evidence="1">
    <location>
        <begin position="788"/>
        <end position="802"/>
    </location>
</feature>
<evidence type="ECO:0008006" key="4">
    <source>
        <dbReference type="Google" id="ProtNLM"/>
    </source>
</evidence>
<evidence type="ECO:0000313" key="2">
    <source>
        <dbReference type="EMBL" id="CZS92366.1"/>
    </source>
</evidence>
<evidence type="ECO:0000256" key="1">
    <source>
        <dbReference type="SAM" id="MobiDB-lite"/>
    </source>
</evidence>
<comment type="caution">
    <text evidence="2">The sequence shown here is derived from an EMBL/GenBank/DDBJ whole genome shotgun (WGS) entry which is preliminary data.</text>
</comment>
<organism evidence="2 3">
    <name type="scientific">Rhynchosporium graminicola</name>
    <dbReference type="NCBI Taxonomy" id="2792576"/>
    <lineage>
        <taxon>Eukaryota</taxon>
        <taxon>Fungi</taxon>
        <taxon>Dikarya</taxon>
        <taxon>Ascomycota</taxon>
        <taxon>Pezizomycotina</taxon>
        <taxon>Leotiomycetes</taxon>
        <taxon>Helotiales</taxon>
        <taxon>Ploettnerulaceae</taxon>
        <taxon>Rhynchosporium</taxon>
    </lineage>
</organism>
<dbReference type="EMBL" id="FJUW01000005">
    <property type="protein sequence ID" value="CZS92366.1"/>
    <property type="molecule type" value="Genomic_DNA"/>
</dbReference>
<dbReference type="AlphaFoldDB" id="A0A1E1K2L0"/>
<feature type="region of interest" description="Disordered" evidence="1">
    <location>
        <begin position="271"/>
        <end position="297"/>
    </location>
</feature>
<feature type="region of interest" description="Disordered" evidence="1">
    <location>
        <begin position="180"/>
        <end position="201"/>
    </location>
</feature>
<name>A0A1E1K2L0_9HELO</name>
<dbReference type="InParanoid" id="A0A1E1K2L0"/>
<gene>
    <name evidence="2" type="ORF">RCO7_00838</name>
</gene>
<feature type="region of interest" description="Disordered" evidence="1">
    <location>
        <begin position="1"/>
        <end position="89"/>
    </location>
</feature>
<feature type="region of interest" description="Disordered" evidence="1">
    <location>
        <begin position="777"/>
        <end position="802"/>
    </location>
</feature>
<reference evidence="3" key="1">
    <citation type="submission" date="2016-03" db="EMBL/GenBank/DDBJ databases">
        <authorList>
            <person name="Ploux O."/>
        </authorList>
    </citation>
    <scope>NUCLEOTIDE SEQUENCE [LARGE SCALE GENOMIC DNA]</scope>
    <source>
        <strain evidence="3">UK7</strain>
    </source>
</reference>
<protein>
    <recommendedName>
        <fullName evidence="4">Orp1 like protein</fullName>
    </recommendedName>
</protein>
<evidence type="ECO:0000313" key="3">
    <source>
        <dbReference type="Proteomes" id="UP000178129"/>
    </source>
</evidence>